<sequence>MDIGLKQNKTFYGLPYQRFFQLVNVTNHINPLTHQYRNKTNRLTGETLGLERAEVPMFPFFFTMGFRIEF</sequence>
<accession>A0A381PW23</accession>
<evidence type="ECO:0000313" key="1">
    <source>
        <dbReference type="EMBL" id="SUZ70758.1"/>
    </source>
</evidence>
<organism evidence="1">
    <name type="scientific">marine metagenome</name>
    <dbReference type="NCBI Taxonomy" id="408172"/>
    <lineage>
        <taxon>unclassified sequences</taxon>
        <taxon>metagenomes</taxon>
        <taxon>ecological metagenomes</taxon>
    </lineage>
</organism>
<gene>
    <name evidence="1" type="ORF">METZ01_LOCUS23612</name>
</gene>
<proteinExistence type="predicted"/>
<evidence type="ECO:0008006" key="2">
    <source>
        <dbReference type="Google" id="ProtNLM"/>
    </source>
</evidence>
<protein>
    <recommendedName>
        <fullName evidence="2">TonB-dependent receptor-like beta-barrel domain-containing protein</fullName>
    </recommendedName>
</protein>
<name>A0A381PW23_9ZZZZ</name>
<dbReference type="AlphaFoldDB" id="A0A381PW23"/>
<dbReference type="EMBL" id="UINC01001100">
    <property type="protein sequence ID" value="SUZ70758.1"/>
    <property type="molecule type" value="Genomic_DNA"/>
</dbReference>
<reference evidence="1" key="1">
    <citation type="submission" date="2018-05" db="EMBL/GenBank/DDBJ databases">
        <authorList>
            <person name="Lanie J.A."/>
            <person name="Ng W.-L."/>
            <person name="Kazmierczak K.M."/>
            <person name="Andrzejewski T.M."/>
            <person name="Davidsen T.M."/>
            <person name="Wayne K.J."/>
            <person name="Tettelin H."/>
            <person name="Glass J.I."/>
            <person name="Rusch D."/>
            <person name="Podicherti R."/>
            <person name="Tsui H.-C.T."/>
            <person name="Winkler M.E."/>
        </authorList>
    </citation>
    <scope>NUCLEOTIDE SEQUENCE</scope>
</reference>